<comment type="subcellular location">
    <subcellularLocation>
        <location evidence="1">Endomembrane system</location>
        <topology evidence="1">Multi-pass membrane protein</topology>
    </subcellularLocation>
</comment>
<evidence type="ECO:0000259" key="10">
    <source>
        <dbReference type="Pfam" id="PF01529"/>
    </source>
</evidence>
<dbReference type="InterPro" id="IPR001594">
    <property type="entry name" value="Palmitoyltrfase_DHHC"/>
</dbReference>
<feature type="transmembrane region" description="Helical" evidence="8">
    <location>
        <begin position="140"/>
        <end position="164"/>
    </location>
</feature>
<dbReference type="GO" id="GO:0006612">
    <property type="term" value="P:protein targeting to membrane"/>
    <property type="evidence" value="ECO:0007669"/>
    <property type="project" value="TreeGrafter"/>
</dbReference>
<protein>
    <recommendedName>
        <fullName evidence="8">S-acyltransferase</fullName>
        <ecNumber evidence="8">2.3.1.225</ecNumber>
    </recommendedName>
    <alternativeName>
        <fullName evidence="8">Palmitoyltransferase</fullName>
    </alternativeName>
</protein>
<sequence length="339" mass="39236">MVARKLSDHIPPHAGCSIMPLLIALTLFVSFFFFFFPSSLSMKPCFFFIYYLTTFVSIRIFVINIMLYRPPRASHCSVCDNCVDRFDHHCPRNYRFFYMFILSATLLCLYVHAFCWVYIRRMKDSEEISIWKAMTKTPASIALIIYTVIGVWFVGGLTVFHTYLICTNQSTYENIKYPCDPQDNPYNRGIINNLREVFCTRIPPSKNNFRSKVPWEPFDSYPGNMELVEISSVYKESNEVESNYKHDLSNDSGLTDKSLDLSTIVHIEREKEQESNSRSYNEPKQEEKSDNRDGFDNEITPDSITEIEESNWAAGPNNSAGCTMHNVITFGDLIKSLNE</sequence>
<dbReference type="InterPro" id="IPR039859">
    <property type="entry name" value="PFA4/ZDH16/20/ERF2-like"/>
</dbReference>
<evidence type="ECO:0000256" key="6">
    <source>
        <dbReference type="ARBA" id="ARBA00023136"/>
    </source>
</evidence>
<evidence type="ECO:0000256" key="3">
    <source>
        <dbReference type="ARBA" id="ARBA00022679"/>
    </source>
</evidence>
<comment type="catalytic activity">
    <reaction evidence="8">
        <text>L-cysteinyl-[protein] + hexadecanoyl-CoA = S-hexadecanoyl-L-cysteinyl-[protein] + CoA</text>
        <dbReference type="Rhea" id="RHEA:36683"/>
        <dbReference type="Rhea" id="RHEA-COMP:10131"/>
        <dbReference type="Rhea" id="RHEA-COMP:11032"/>
        <dbReference type="ChEBI" id="CHEBI:29950"/>
        <dbReference type="ChEBI" id="CHEBI:57287"/>
        <dbReference type="ChEBI" id="CHEBI:57379"/>
        <dbReference type="ChEBI" id="CHEBI:74151"/>
        <dbReference type="EC" id="2.3.1.225"/>
    </reaction>
</comment>
<dbReference type="EMBL" id="KQ483601">
    <property type="protein sequence ID" value="KYP45124.1"/>
    <property type="molecule type" value="Genomic_DNA"/>
</dbReference>
<organism evidence="11 12">
    <name type="scientific">Cajanus cajan</name>
    <name type="common">Pigeon pea</name>
    <name type="synonym">Cajanus indicus</name>
    <dbReference type="NCBI Taxonomy" id="3821"/>
    <lineage>
        <taxon>Eukaryota</taxon>
        <taxon>Viridiplantae</taxon>
        <taxon>Streptophyta</taxon>
        <taxon>Embryophyta</taxon>
        <taxon>Tracheophyta</taxon>
        <taxon>Spermatophyta</taxon>
        <taxon>Magnoliopsida</taxon>
        <taxon>eudicotyledons</taxon>
        <taxon>Gunneridae</taxon>
        <taxon>Pentapetalae</taxon>
        <taxon>rosids</taxon>
        <taxon>fabids</taxon>
        <taxon>Fabales</taxon>
        <taxon>Fabaceae</taxon>
        <taxon>Papilionoideae</taxon>
        <taxon>50 kb inversion clade</taxon>
        <taxon>NPAAA clade</taxon>
        <taxon>indigoferoid/millettioid clade</taxon>
        <taxon>Phaseoleae</taxon>
        <taxon>Cajanus</taxon>
    </lineage>
</organism>
<evidence type="ECO:0000256" key="2">
    <source>
        <dbReference type="ARBA" id="ARBA00008574"/>
    </source>
</evidence>
<gene>
    <name evidence="11" type="ORF">KK1_033328</name>
</gene>
<dbReference type="GO" id="GO:0019706">
    <property type="term" value="F:protein-cysteine S-palmitoyltransferase activity"/>
    <property type="evidence" value="ECO:0007669"/>
    <property type="project" value="UniProtKB-EC"/>
</dbReference>
<evidence type="ECO:0000313" key="12">
    <source>
        <dbReference type="Proteomes" id="UP000075243"/>
    </source>
</evidence>
<evidence type="ECO:0000256" key="1">
    <source>
        <dbReference type="ARBA" id="ARBA00004127"/>
    </source>
</evidence>
<evidence type="ECO:0000313" key="11">
    <source>
        <dbReference type="EMBL" id="KYP45124.1"/>
    </source>
</evidence>
<dbReference type="EC" id="2.3.1.225" evidence="8"/>
<dbReference type="Proteomes" id="UP000075243">
    <property type="component" value="Unassembled WGS sequence"/>
</dbReference>
<feature type="domain" description="Palmitoyltransferase DHHC" evidence="10">
    <location>
        <begin position="66"/>
        <end position="176"/>
    </location>
</feature>
<accession>A0A151RRE6</accession>
<dbReference type="PROSITE" id="PS50216">
    <property type="entry name" value="DHHC"/>
    <property type="match status" value="1"/>
</dbReference>
<dbReference type="PANTHER" id="PTHR22883">
    <property type="entry name" value="ZINC FINGER DHHC DOMAIN CONTAINING PROTEIN"/>
    <property type="match status" value="1"/>
</dbReference>
<evidence type="ECO:0000256" key="9">
    <source>
        <dbReference type="SAM" id="MobiDB-lite"/>
    </source>
</evidence>
<dbReference type="Pfam" id="PF01529">
    <property type="entry name" value="DHHC"/>
    <property type="match status" value="1"/>
</dbReference>
<keyword evidence="3 8" id="KW-0808">Transferase</keyword>
<keyword evidence="7 8" id="KW-0012">Acyltransferase</keyword>
<feature type="transmembrane region" description="Helical" evidence="8">
    <location>
        <begin position="96"/>
        <end position="119"/>
    </location>
</feature>
<evidence type="ECO:0000256" key="4">
    <source>
        <dbReference type="ARBA" id="ARBA00022692"/>
    </source>
</evidence>
<keyword evidence="6 8" id="KW-0472">Membrane</keyword>
<keyword evidence="5 8" id="KW-1133">Transmembrane helix</keyword>
<feature type="transmembrane region" description="Helical" evidence="8">
    <location>
        <begin position="48"/>
        <end position="68"/>
    </location>
</feature>
<comment type="domain">
    <text evidence="8">The DHHC domain is required for palmitoyltransferase activity.</text>
</comment>
<feature type="transmembrane region" description="Helical" evidence="8">
    <location>
        <begin position="12"/>
        <end position="36"/>
    </location>
</feature>
<dbReference type="STRING" id="3821.A0A151RRE6"/>
<dbReference type="PANTHER" id="PTHR22883:SF130">
    <property type="entry name" value="S-ACYLTRANSFERASE"/>
    <property type="match status" value="1"/>
</dbReference>
<feature type="region of interest" description="Disordered" evidence="9">
    <location>
        <begin position="268"/>
        <end position="303"/>
    </location>
</feature>
<evidence type="ECO:0000256" key="5">
    <source>
        <dbReference type="ARBA" id="ARBA00022989"/>
    </source>
</evidence>
<reference evidence="11" key="1">
    <citation type="journal article" date="2012" name="Nat. Biotechnol.">
        <title>Draft genome sequence of pigeonpea (Cajanus cajan), an orphan legume crop of resource-poor farmers.</title>
        <authorList>
            <person name="Varshney R.K."/>
            <person name="Chen W."/>
            <person name="Li Y."/>
            <person name="Bharti A.K."/>
            <person name="Saxena R.K."/>
            <person name="Schlueter J.A."/>
            <person name="Donoghue M.T."/>
            <person name="Azam S."/>
            <person name="Fan G."/>
            <person name="Whaley A.M."/>
            <person name="Farmer A.D."/>
            <person name="Sheridan J."/>
            <person name="Iwata A."/>
            <person name="Tuteja R."/>
            <person name="Penmetsa R.V."/>
            <person name="Wu W."/>
            <person name="Upadhyaya H.D."/>
            <person name="Yang S.P."/>
            <person name="Shah T."/>
            <person name="Saxena K.B."/>
            <person name="Michael T."/>
            <person name="McCombie W.R."/>
            <person name="Yang B."/>
            <person name="Zhang G."/>
            <person name="Yang H."/>
            <person name="Wang J."/>
            <person name="Spillane C."/>
            <person name="Cook D.R."/>
            <person name="May G.D."/>
            <person name="Xu X."/>
            <person name="Jackson S.A."/>
        </authorList>
    </citation>
    <scope>NUCLEOTIDE SEQUENCE [LARGE SCALE GENOMIC DNA]</scope>
</reference>
<dbReference type="GO" id="GO:0005783">
    <property type="term" value="C:endoplasmic reticulum"/>
    <property type="evidence" value="ECO:0007669"/>
    <property type="project" value="TreeGrafter"/>
</dbReference>
<comment type="similarity">
    <text evidence="2 8">Belongs to the DHHC palmitoyltransferase family.</text>
</comment>
<evidence type="ECO:0000256" key="8">
    <source>
        <dbReference type="RuleBase" id="RU079119"/>
    </source>
</evidence>
<feature type="compositionally biased region" description="Basic and acidic residues" evidence="9">
    <location>
        <begin position="268"/>
        <end position="295"/>
    </location>
</feature>
<dbReference type="GO" id="GO:0005794">
    <property type="term" value="C:Golgi apparatus"/>
    <property type="evidence" value="ECO:0007669"/>
    <property type="project" value="TreeGrafter"/>
</dbReference>
<name>A0A151RRE6_CAJCA</name>
<dbReference type="Gramene" id="C.cajan_30689.t">
    <property type="protein sequence ID" value="C.cajan_30689.t"/>
    <property type="gene ID" value="C.cajan_30689"/>
</dbReference>
<keyword evidence="4 8" id="KW-0812">Transmembrane</keyword>
<evidence type="ECO:0000256" key="7">
    <source>
        <dbReference type="ARBA" id="ARBA00023315"/>
    </source>
</evidence>
<proteinExistence type="inferred from homology"/>
<dbReference type="AlphaFoldDB" id="A0A151RRE6"/>
<keyword evidence="12" id="KW-1185">Reference proteome</keyword>